<dbReference type="Gene3D" id="3.30.1740.10">
    <property type="entry name" value="Zinc finger, PARP-type"/>
    <property type="match status" value="1"/>
</dbReference>
<dbReference type="InterPro" id="IPR001510">
    <property type="entry name" value="Znf_PARP"/>
</dbReference>
<sequence length="170" mass="19557">MVKVTRSKMKKEDTKVTAVKAKETKTKGWNTMSHLSIKRFADSDPTLTAGAKRDRAKHPHVAVAELDPSGRATCKLCGDKITKSTLRFGLFMECHKGYRNLCTLHPECFWKHPETKKLEHAKEIHCAKELTKQQRADVVDRFQKSKKEDTKTRKETTTKEQTVKDEEEED</sequence>
<keyword evidence="2" id="KW-0479">Metal-binding</keyword>
<accession>A0A9N8DXS1</accession>
<evidence type="ECO:0000256" key="5">
    <source>
        <dbReference type="ARBA" id="ARBA00023242"/>
    </source>
</evidence>
<dbReference type="GO" id="GO:0005634">
    <property type="term" value="C:nucleus"/>
    <property type="evidence" value="ECO:0007669"/>
    <property type="project" value="UniProtKB-SubCell"/>
</dbReference>
<dbReference type="InterPro" id="IPR036957">
    <property type="entry name" value="Znf_PARP_sf"/>
</dbReference>
<keyword evidence="3" id="KW-0863">Zinc-finger</keyword>
<evidence type="ECO:0000259" key="7">
    <source>
        <dbReference type="PROSITE" id="PS50064"/>
    </source>
</evidence>
<dbReference type="PROSITE" id="PS50064">
    <property type="entry name" value="ZF_PARP_2"/>
    <property type="match status" value="1"/>
</dbReference>
<dbReference type="OrthoDB" id="429950at2759"/>
<evidence type="ECO:0000256" key="1">
    <source>
        <dbReference type="ARBA" id="ARBA00004123"/>
    </source>
</evidence>
<gene>
    <name evidence="8" type="ORF">SEMRO_436_G142510.1</name>
</gene>
<dbReference type="SUPFAM" id="SSF57716">
    <property type="entry name" value="Glucocorticoid receptor-like (DNA-binding domain)"/>
    <property type="match status" value="1"/>
</dbReference>
<evidence type="ECO:0000256" key="6">
    <source>
        <dbReference type="SAM" id="MobiDB-lite"/>
    </source>
</evidence>
<organism evidence="8 9">
    <name type="scientific">Seminavis robusta</name>
    <dbReference type="NCBI Taxonomy" id="568900"/>
    <lineage>
        <taxon>Eukaryota</taxon>
        <taxon>Sar</taxon>
        <taxon>Stramenopiles</taxon>
        <taxon>Ochrophyta</taxon>
        <taxon>Bacillariophyta</taxon>
        <taxon>Bacillariophyceae</taxon>
        <taxon>Bacillariophycidae</taxon>
        <taxon>Naviculales</taxon>
        <taxon>Naviculaceae</taxon>
        <taxon>Seminavis</taxon>
    </lineage>
</organism>
<evidence type="ECO:0000256" key="4">
    <source>
        <dbReference type="ARBA" id="ARBA00022833"/>
    </source>
</evidence>
<feature type="domain" description="PARP-type" evidence="7">
    <location>
        <begin position="62"/>
        <end position="146"/>
    </location>
</feature>
<dbReference type="SMART" id="SM01336">
    <property type="entry name" value="zf-PARP"/>
    <property type="match status" value="1"/>
</dbReference>
<dbReference type="AlphaFoldDB" id="A0A9N8DXS1"/>
<keyword evidence="4" id="KW-0862">Zinc</keyword>
<evidence type="ECO:0000256" key="3">
    <source>
        <dbReference type="ARBA" id="ARBA00022771"/>
    </source>
</evidence>
<keyword evidence="5" id="KW-0539">Nucleus</keyword>
<proteinExistence type="predicted"/>
<feature type="region of interest" description="Disordered" evidence="6">
    <location>
        <begin position="134"/>
        <end position="170"/>
    </location>
</feature>
<protein>
    <recommendedName>
        <fullName evidence="7">PARP-type domain-containing protein</fullName>
    </recommendedName>
</protein>
<dbReference type="EMBL" id="CAICTM010000435">
    <property type="protein sequence ID" value="CAB9510429.1"/>
    <property type="molecule type" value="Genomic_DNA"/>
</dbReference>
<comment type="caution">
    <text evidence="8">The sequence shown here is derived from an EMBL/GenBank/DDBJ whole genome shotgun (WGS) entry which is preliminary data.</text>
</comment>
<comment type="subcellular location">
    <subcellularLocation>
        <location evidence="1">Nucleus</location>
    </subcellularLocation>
</comment>
<reference evidence="8" key="1">
    <citation type="submission" date="2020-06" db="EMBL/GenBank/DDBJ databases">
        <authorList>
            <consortium name="Plant Systems Biology data submission"/>
        </authorList>
    </citation>
    <scope>NUCLEOTIDE SEQUENCE</scope>
    <source>
        <strain evidence="8">D6</strain>
    </source>
</reference>
<name>A0A9N8DXS1_9STRA</name>
<keyword evidence="9" id="KW-1185">Reference proteome</keyword>
<dbReference type="GO" id="GO:0003677">
    <property type="term" value="F:DNA binding"/>
    <property type="evidence" value="ECO:0007669"/>
    <property type="project" value="InterPro"/>
</dbReference>
<dbReference type="Proteomes" id="UP001153069">
    <property type="component" value="Unassembled WGS sequence"/>
</dbReference>
<feature type="compositionally biased region" description="Basic and acidic residues" evidence="6">
    <location>
        <begin position="134"/>
        <end position="164"/>
    </location>
</feature>
<evidence type="ECO:0000313" key="9">
    <source>
        <dbReference type="Proteomes" id="UP001153069"/>
    </source>
</evidence>
<evidence type="ECO:0000313" key="8">
    <source>
        <dbReference type="EMBL" id="CAB9510429.1"/>
    </source>
</evidence>
<evidence type="ECO:0000256" key="2">
    <source>
        <dbReference type="ARBA" id="ARBA00022723"/>
    </source>
</evidence>
<dbReference type="GO" id="GO:0008270">
    <property type="term" value="F:zinc ion binding"/>
    <property type="evidence" value="ECO:0007669"/>
    <property type="project" value="UniProtKB-KW"/>
</dbReference>